<keyword evidence="2 7" id="KW-0489">Methyltransferase</keyword>
<protein>
    <recommendedName>
        <fullName evidence="1">DNA (cytosine-5-)-methyltransferase</fullName>
        <ecNumber evidence="1">2.1.1.37</ecNumber>
    </recommendedName>
</protein>
<dbReference type="Proteomes" id="UP000182983">
    <property type="component" value="Unassembled WGS sequence"/>
</dbReference>
<feature type="region of interest" description="Disordered" evidence="9">
    <location>
        <begin position="383"/>
        <end position="409"/>
    </location>
</feature>
<proteinExistence type="inferred from homology"/>
<evidence type="ECO:0000313" key="10">
    <source>
        <dbReference type="EMBL" id="SEH35982.1"/>
    </source>
</evidence>
<dbReference type="InterPro" id="IPR031303">
    <property type="entry name" value="C5_meth_CS"/>
</dbReference>
<name>A0A1H6HLJ0_MAGFU</name>
<dbReference type="PROSITE" id="PS51679">
    <property type="entry name" value="SAM_MT_C5"/>
    <property type="match status" value="1"/>
</dbReference>
<dbReference type="GO" id="GO:0009307">
    <property type="term" value="P:DNA restriction-modification system"/>
    <property type="evidence" value="ECO:0007669"/>
    <property type="project" value="UniProtKB-KW"/>
</dbReference>
<keyword evidence="5" id="KW-0680">Restriction system</keyword>
<evidence type="ECO:0000256" key="7">
    <source>
        <dbReference type="PROSITE-ProRule" id="PRU01016"/>
    </source>
</evidence>
<evidence type="ECO:0000256" key="4">
    <source>
        <dbReference type="ARBA" id="ARBA00022691"/>
    </source>
</evidence>
<dbReference type="RefSeq" id="WP_074767859.1">
    <property type="nucleotide sequence ID" value="NZ_FNWO01000006.1"/>
</dbReference>
<dbReference type="Gene3D" id="3.40.50.150">
    <property type="entry name" value="Vaccinia Virus protein VP39"/>
    <property type="match status" value="1"/>
</dbReference>
<comment type="similarity">
    <text evidence="7 8">Belongs to the class I-like SAM-binding methyltransferase superfamily. C5-methyltransferase family.</text>
</comment>
<dbReference type="InterPro" id="IPR001525">
    <property type="entry name" value="C5_MeTfrase"/>
</dbReference>
<feature type="active site" evidence="7">
    <location>
        <position position="93"/>
    </location>
</feature>
<dbReference type="OrthoDB" id="9813719at2"/>
<evidence type="ECO:0000256" key="5">
    <source>
        <dbReference type="ARBA" id="ARBA00022747"/>
    </source>
</evidence>
<dbReference type="GO" id="GO:0003886">
    <property type="term" value="F:DNA (cytosine-5-)-methyltransferase activity"/>
    <property type="evidence" value="ECO:0007669"/>
    <property type="project" value="UniProtKB-EC"/>
</dbReference>
<dbReference type="EMBL" id="FNWO01000006">
    <property type="protein sequence ID" value="SEH35982.1"/>
    <property type="molecule type" value="Genomic_DNA"/>
</dbReference>
<evidence type="ECO:0000256" key="3">
    <source>
        <dbReference type="ARBA" id="ARBA00022679"/>
    </source>
</evidence>
<evidence type="ECO:0000256" key="6">
    <source>
        <dbReference type="ARBA" id="ARBA00047422"/>
    </source>
</evidence>
<evidence type="ECO:0000256" key="2">
    <source>
        <dbReference type="ARBA" id="ARBA00022603"/>
    </source>
</evidence>
<evidence type="ECO:0000256" key="1">
    <source>
        <dbReference type="ARBA" id="ARBA00011975"/>
    </source>
</evidence>
<dbReference type="InterPro" id="IPR029063">
    <property type="entry name" value="SAM-dependent_MTases_sf"/>
</dbReference>
<dbReference type="PANTHER" id="PTHR10629">
    <property type="entry name" value="CYTOSINE-SPECIFIC METHYLTRANSFERASE"/>
    <property type="match status" value="1"/>
</dbReference>
<keyword evidence="11" id="KW-1185">Reference proteome</keyword>
<dbReference type="InterPro" id="IPR050390">
    <property type="entry name" value="C5-Methyltransferase"/>
</dbReference>
<dbReference type="NCBIfam" id="TIGR00675">
    <property type="entry name" value="dcm"/>
    <property type="match status" value="1"/>
</dbReference>
<sequence>MSRNSFVSLFSGAGGLDVGLEEAGWRCHYASDLDSDAVETLTLNKGRRLARSAALEHAFVERADVRRSTGRDILAKGGIGRGDVTLLAGGPPCQSWSSAGHQKGFEDPRGQLFADFVRLAGEMDVRWLLFENVRGLLTARGPDGVPGTALHLIRSRLLNEAGFQTSVALLNAADYGLPQRRVRLFVVGFRTGDVPPFPVATHAKIPAPGLTSWVPLGRCLASLAPLSDDEVIRPSGKLATELALVAPGSGVKSPGKAETTRPGGHWGYKQGAFVADLDLPARTVTASAQQDWVKDPALGLRRLCPRECAAIQTFPASWVFAGNRTSQYRQIGNAVPPALAEQVGRALLDHVEAQPADMVARHSTLLPLHDHLLKAVHYTAKEEARNGPSRRAAAPKRVSRIPVAHAKAI</sequence>
<dbReference type="PRINTS" id="PR00105">
    <property type="entry name" value="C5METTRFRASE"/>
</dbReference>
<reference evidence="11" key="1">
    <citation type="submission" date="2016-10" db="EMBL/GenBank/DDBJ databases">
        <authorList>
            <person name="Varghese N."/>
            <person name="Submissions S."/>
        </authorList>
    </citation>
    <scope>NUCLEOTIDE SEQUENCE [LARGE SCALE GENOMIC DNA]</scope>
    <source>
        <strain evidence="11">DSM 13234</strain>
    </source>
</reference>
<evidence type="ECO:0000313" key="11">
    <source>
        <dbReference type="Proteomes" id="UP000182983"/>
    </source>
</evidence>
<evidence type="ECO:0000256" key="9">
    <source>
        <dbReference type="SAM" id="MobiDB-lite"/>
    </source>
</evidence>
<dbReference type="PANTHER" id="PTHR10629:SF52">
    <property type="entry name" value="DNA (CYTOSINE-5)-METHYLTRANSFERASE 1"/>
    <property type="match status" value="1"/>
</dbReference>
<accession>A0A1H6HLJ0</accession>
<evidence type="ECO:0000256" key="8">
    <source>
        <dbReference type="RuleBase" id="RU000416"/>
    </source>
</evidence>
<dbReference type="Gene3D" id="3.90.120.10">
    <property type="entry name" value="DNA Methylase, subunit A, domain 2"/>
    <property type="match status" value="1"/>
</dbReference>
<dbReference type="GO" id="GO:0003677">
    <property type="term" value="F:DNA binding"/>
    <property type="evidence" value="ECO:0007669"/>
    <property type="project" value="TreeGrafter"/>
</dbReference>
<dbReference type="EC" id="2.1.1.37" evidence="1"/>
<dbReference type="SUPFAM" id="SSF53335">
    <property type="entry name" value="S-adenosyl-L-methionine-dependent methyltransferases"/>
    <property type="match status" value="1"/>
</dbReference>
<gene>
    <name evidence="10" type="ORF">SAMN04244559_01875</name>
</gene>
<keyword evidence="4 7" id="KW-0949">S-adenosyl-L-methionine</keyword>
<keyword evidence="3 7" id="KW-0808">Transferase</keyword>
<dbReference type="GO" id="GO:0032259">
    <property type="term" value="P:methylation"/>
    <property type="evidence" value="ECO:0007669"/>
    <property type="project" value="UniProtKB-KW"/>
</dbReference>
<organism evidence="10 11">
    <name type="scientific">Magnetospirillum fulvum</name>
    <name type="common">Rhodospirillum fulvum</name>
    <dbReference type="NCBI Taxonomy" id="1082"/>
    <lineage>
        <taxon>Bacteria</taxon>
        <taxon>Pseudomonadati</taxon>
        <taxon>Pseudomonadota</taxon>
        <taxon>Alphaproteobacteria</taxon>
        <taxon>Rhodospirillales</taxon>
        <taxon>Rhodospirillaceae</taxon>
        <taxon>Magnetospirillum</taxon>
    </lineage>
</organism>
<comment type="catalytic activity">
    <reaction evidence="6">
        <text>a 2'-deoxycytidine in DNA + S-adenosyl-L-methionine = a 5-methyl-2'-deoxycytidine in DNA + S-adenosyl-L-homocysteine + H(+)</text>
        <dbReference type="Rhea" id="RHEA:13681"/>
        <dbReference type="Rhea" id="RHEA-COMP:11369"/>
        <dbReference type="Rhea" id="RHEA-COMP:11370"/>
        <dbReference type="ChEBI" id="CHEBI:15378"/>
        <dbReference type="ChEBI" id="CHEBI:57856"/>
        <dbReference type="ChEBI" id="CHEBI:59789"/>
        <dbReference type="ChEBI" id="CHEBI:85452"/>
        <dbReference type="ChEBI" id="CHEBI:85454"/>
        <dbReference type="EC" id="2.1.1.37"/>
    </reaction>
</comment>
<dbReference type="Pfam" id="PF00145">
    <property type="entry name" value="DNA_methylase"/>
    <property type="match status" value="1"/>
</dbReference>
<dbReference type="AlphaFoldDB" id="A0A1H6HLJ0"/>
<dbReference type="GO" id="GO:0044027">
    <property type="term" value="P:negative regulation of gene expression via chromosomal CpG island methylation"/>
    <property type="evidence" value="ECO:0007669"/>
    <property type="project" value="TreeGrafter"/>
</dbReference>
<dbReference type="PROSITE" id="PS00095">
    <property type="entry name" value="C5_MTASE_2"/>
    <property type="match status" value="1"/>
</dbReference>